<gene>
    <name evidence="1" type="ORF">PDUR_08360</name>
</gene>
<proteinExistence type="predicted"/>
<dbReference type="EMBL" id="CP009288">
    <property type="protein sequence ID" value="AIQ11947.1"/>
    <property type="molecule type" value="Genomic_DNA"/>
</dbReference>
<sequence>MDNSHYKVKKTAPNWTEDQDKIIRNFINQYRELEARTRRGEKVRRREEFAEEVLKQYPIIGNHKVKDIAGHFKYISEVLDGKYSVERTLIKYKQLVGAEKIIIIFSDRDFL</sequence>
<name>A0A089HLK3_PAEDU</name>
<dbReference type="KEGG" id="pdu:PDUR_08360"/>
<evidence type="ECO:0000313" key="2">
    <source>
        <dbReference type="Proteomes" id="UP000029409"/>
    </source>
</evidence>
<dbReference type="STRING" id="44251.PDUR_08360"/>
<organism evidence="1 2">
    <name type="scientific">Paenibacillus durus</name>
    <name type="common">Paenibacillus azotofixans</name>
    <dbReference type="NCBI Taxonomy" id="44251"/>
    <lineage>
        <taxon>Bacteria</taxon>
        <taxon>Bacillati</taxon>
        <taxon>Bacillota</taxon>
        <taxon>Bacilli</taxon>
        <taxon>Bacillales</taxon>
        <taxon>Paenibacillaceae</taxon>
        <taxon>Paenibacillus</taxon>
    </lineage>
</organism>
<dbReference type="Proteomes" id="UP000029409">
    <property type="component" value="Chromosome"/>
</dbReference>
<keyword evidence="2" id="KW-1185">Reference proteome</keyword>
<dbReference type="AlphaFoldDB" id="A0A089HLK3"/>
<protein>
    <submittedName>
        <fullName evidence="1">Uncharacterized protein</fullName>
    </submittedName>
</protein>
<accession>A0A089HLK3</accession>
<evidence type="ECO:0000313" key="1">
    <source>
        <dbReference type="EMBL" id="AIQ11947.1"/>
    </source>
</evidence>
<dbReference type="RefSeq" id="WP_042205819.1">
    <property type="nucleotide sequence ID" value="NZ_CP009288.1"/>
</dbReference>
<reference evidence="1 2" key="1">
    <citation type="submission" date="2014-08" db="EMBL/GenBank/DDBJ databases">
        <title>Comparative genomics of the Paenibacillus odorifer group.</title>
        <authorList>
            <person name="den Bakker H.C."/>
            <person name="Tsai Y.-C."/>
            <person name="Martin N."/>
            <person name="Korlach J."/>
            <person name="Wiedmann M."/>
        </authorList>
    </citation>
    <scope>NUCLEOTIDE SEQUENCE [LARGE SCALE GENOMIC DNA]</scope>
    <source>
        <strain evidence="1 2">DSM 1735</strain>
    </source>
</reference>